<comment type="caution">
    <text evidence="2">The sequence shown here is derived from an EMBL/GenBank/DDBJ whole genome shotgun (WGS) entry which is preliminary data.</text>
</comment>
<name>A0A9D4KQI4_DREPO</name>
<reference evidence="2" key="1">
    <citation type="journal article" date="2019" name="bioRxiv">
        <title>The Genome of the Zebra Mussel, Dreissena polymorpha: A Resource for Invasive Species Research.</title>
        <authorList>
            <person name="McCartney M.A."/>
            <person name="Auch B."/>
            <person name="Kono T."/>
            <person name="Mallez S."/>
            <person name="Zhang Y."/>
            <person name="Obille A."/>
            <person name="Becker A."/>
            <person name="Abrahante J.E."/>
            <person name="Garbe J."/>
            <person name="Badalamenti J.P."/>
            <person name="Herman A."/>
            <person name="Mangelson H."/>
            <person name="Liachko I."/>
            <person name="Sullivan S."/>
            <person name="Sone E.D."/>
            <person name="Koren S."/>
            <person name="Silverstein K.A.T."/>
            <person name="Beckman K.B."/>
            <person name="Gohl D.M."/>
        </authorList>
    </citation>
    <scope>NUCLEOTIDE SEQUENCE</scope>
    <source>
        <strain evidence="2">Duluth1</strain>
        <tissue evidence="2">Whole animal</tissue>
    </source>
</reference>
<evidence type="ECO:0000313" key="3">
    <source>
        <dbReference type="Proteomes" id="UP000828390"/>
    </source>
</evidence>
<proteinExistence type="predicted"/>
<dbReference type="Proteomes" id="UP000828390">
    <property type="component" value="Unassembled WGS sequence"/>
</dbReference>
<gene>
    <name evidence="2" type="ORF">DPMN_117537</name>
</gene>
<keyword evidence="3" id="KW-1185">Reference proteome</keyword>
<evidence type="ECO:0000313" key="2">
    <source>
        <dbReference type="EMBL" id="KAH3843996.1"/>
    </source>
</evidence>
<reference evidence="2" key="2">
    <citation type="submission" date="2020-11" db="EMBL/GenBank/DDBJ databases">
        <authorList>
            <person name="McCartney M.A."/>
            <person name="Auch B."/>
            <person name="Kono T."/>
            <person name="Mallez S."/>
            <person name="Becker A."/>
            <person name="Gohl D.M."/>
            <person name="Silverstein K.A.T."/>
            <person name="Koren S."/>
            <person name="Bechman K.B."/>
            <person name="Herman A."/>
            <person name="Abrahante J.E."/>
            <person name="Garbe J."/>
        </authorList>
    </citation>
    <scope>NUCLEOTIDE SEQUENCE</scope>
    <source>
        <strain evidence="2">Duluth1</strain>
        <tissue evidence="2">Whole animal</tissue>
    </source>
</reference>
<accession>A0A9D4KQI4</accession>
<evidence type="ECO:0000256" key="1">
    <source>
        <dbReference type="SAM" id="MobiDB-lite"/>
    </source>
</evidence>
<dbReference type="EMBL" id="JAIWYP010000004">
    <property type="protein sequence ID" value="KAH3843996.1"/>
    <property type="molecule type" value="Genomic_DNA"/>
</dbReference>
<organism evidence="2 3">
    <name type="scientific">Dreissena polymorpha</name>
    <name type="common">Zebra mussel</name>
    <name type="synonym">Mytilus polymorpha</name>
    <dbReference type="NCBI Taxonomy" id="45954"/>
    <lineage>
        <taxon>Eukaryota</taxon>
        <taxon>Metazoa</taxon>
        <taxon>Spiralia</taxon>
        <taxon>Lophotrochozoa</taxon>
        <taxon>Mollusca</taxon>
        <taxon>Bivalvia</taxon>
        <taxon>Autobranchia</taxon>
        <taxon>Heteroconchia</taxon>
        <taxon>Euheterodonta</taxon>
        <taxon>Imparidentia</taxon>
        <taxon>Neoheterodontei</taxon>
        <taxon>Myida</taxon>
        <taxon>Dreissenoidea</taxon>
        <taxon>Dreissenidae</taxon>
        <taxon>Dreissena</taxon>
    </lineage>
</organism>
<sequence>MFNTSGMNRESPVRTGKTGLAREQPGLHREKPGRHRQSAGLLMYRSYTGTLSAFTRLAVALPGSVWARWSYGAVSVVSGAVPIVSSATPVVAGRSR</sequence>
<protein>
    <submittedName>
        <fullName evidence="2">Uncharacterized protein</fullName>
    </submittedName>
</protein>
<feature type="region of interest" description="Disordered" evidence="1">
    <location>
        <begin position="1"/>
        <end position="36"/>
    </location>
</feature>
<dbReference type="AlphaFoldDB" id="A0A9D4KQI4"/>